<evidence type="ECO:0000313" key="3">
    <source>
        <dbReference type="Proteomes" id="UP000009026"/>
    </source>
</evidence>
<evidence type="ECO:0000256" key="1">
    <source>
        <dbReference type="SAM" id="MobiDB-lite"/>
    </source>
</evidence>
<gene>
    <name evidence="2" type="ORF">A176_001544</name>
</gene>
<dbReference type="Proteomes" id="UP000009026">
    <property type="component" value="Chromosome"/>
</dbReference>
<dbReference type="STRING" id="1297742.A176_001544"/>
<feature type="region of interest" description="Disordered" evidence="1">
    <location>
        <begin position="39"/>
        <end position="64"/>
    </location>
</feature>
<dbReference type="AlphaFoldDB" id="A0A0H4X9S7"/>
<feature type="region of interest" description="Disordered" evidence="1">
    <location>
        <begin position="1"/>
        <end position="27"/>
    </location>
</feature>
<sequence>MCGLRTHGLFPPLDKCNGPASRNTLPNSLESRALTFIRYETTQGPSRPIPTKRVKTDPGSLTRA</sequence>
<evidence type="ECO:0000313" key="2">
    <source>
        <dbReference type="EMBL" id="AKQ64632.1"/>
    </source>
</evidence>
<reference evidence="2 3" key="1">
    <citation type="journal article" date="2016" name="PLoS ONE">
        <title>Complete Genome Sequence and Comparative Genomics of a Novel Myxobacterium Myxococcus hansupus.</title>
        <authorList>
            <person name="Sharma G."/>
            <person name="Narwani T."/>
            <person name="Subramanian S."/>
        </authorList>
    </citation>
    <scope>NUCLEOTIDE SEQUENCE [LARGE SCALE GENOMIC DNA]</scope>
    <source>
        <strain evidence="3">mixupus</strain>
    </source>
</reference>
<proteinExistence type="predicted"/>
<name>A0A0H4X9S7_9BACT</name>
<dbReference type="EMBL" id="CP012109">
    <property type="protein sequence ID" value="AKQ64632.1"/>
    <property type="molecule type" value="Genomic_DNA"/>
</dbReference>
<dbReference type="KEGG" id="mym:A176_001544"/>
<protein>
    <submittedName>
        <fullName evidence="2">Uncharacterized protein</fullName>
    </submittedName>
</protein>
<organism evidence="2 3">
    <name type="scientific">Pseudomyxococcus hansupus</name>
    <dbReference type="NCBI Taxonomy" id="1297742"/>
    <lineage>
        <taxon>Bacteria</taxon>
        <taxon>Pseudomonadati</taxon>
        <taxon>Myxococcota</taxon>
        <taxon>Myxococcia</taxon>
        <taxon>Myxococcales</taxon>
        <taxon>Cystobacterineae</taxon>
        <taxon>Myxococcaceae</taxon>
        <taxon>Pseudomyxococcus</taxon>
    </lineage>
</organism>
<keyword evidence="3" id="KW-1185">Reference proteome</keyword>
<accession>A0A0H4X9S7</accession>